<name>A0ABP0XAF8_9BRYO</name>
<evidence type="ECO:0000313" key="1">
    <source>
        <dbReference type="EMBL" id="CAK9274798.1"/>
    </source>
</evidence>
<gene>
    <name evidence="1" type="ORF">CSSPJE1EN1_LOCUS20276</name>
</gene>
<accession>A0ABP0XAF8</accession>
<sequence length="93" mass="10998">MKKKTGFLVLLSCMSCFFFEKKKERGLSQPPIRTLQRRWMLARPSHQQLSCLFRRFLFLCLLENLKAVKKAEYLMMTMMLVSRITESRSAVCS</sequence>
<organism evidence="1 2">
    <name type="scientific">Sphagnum jensenii</name>
    <dbReference type="NCBI Taxonomy" id="128206"/>
    <lineage>
        <taxon>Eukaryota</taxon>
        <taxon>Viridiplantae</taxon>
        <taxon>Streptophyta</taxon>
        <taxon>Embryophyta</taxon>
        <taxon>Bryophyta</taxon>
        <taxon>Sphagnophytina</taxon>
        <taxon>Sphagnopsida</taxon>
        <taxon>Sphagnales</taxon>
        <taxon>Sphagnaceae</taxon>
        <taxon>Sphagnum</taxon>
    </lineage>
</organism>
<reference evidence="1" key="1">
    <citation type="submission" date="2024-02" db="EMBL/GenBank/DDBJ databases">
        <authorList>
            <consortium name="ELIXIR-Norway"/>
            <consortium name="Elixir Norway"/>
        </authorList>
    </citation>
    <scope>NUCLEOTIDE SEQUENCE</scope>
</reference>
<evidence type="ECO:0000313" key="2">
    <source>
        <dbReference type="Proteomes" id="UP001497444"/>
    </source>
</evidence>
<keyword evidence="2" id="KW-1185">Reference proteome</keyword>
<protein>
    <recommendedName>
        <fullName evidence="3">Secreted protein</fullName>
    </recommendedName>
</protein>
<dbReference type="Proteomes" id="UP001497444">
    <property type="component" value="Chromosome 6"/>
</dbReference>
<evidence type="ECO:0008006" key="3">
    <source>
        <dbReference type="Google" id="ProtNLM"/>
    </source>
</evidence>
<dbReference type="EMBL" id="OZ020101">
    <property type="protein sequence ID" value="CAK9274798.1"/>
    <property type="molecule type" value="Genomic_DNA"/>
</dbReference>
<proteinExistence type="predicted"/>